<dbReference type="RefSeq" id="WP_230771976.1">
    <property type="nucleotide sequence ID" value="NZ_JAJNCT010000005.1"/>
</dbReference>
<dbReference type="Proteomes" id="UP001199260">
    <property type="component" value="Unassembled WGS sequence"/>
</dbReference>
<evidence type="ECO:0000313" key="5">
    <source>
        <dbReference type="Proteomes" id="UP001199260"/>
    </source>
</evidence>
<proteinExistence type="predicted"/>
<dbReference type="AlphaFoldDB" id="A0AAW4XV03"/>
<feature type="compositionally biased region" description="Low complexity" evidence="1">
    <location>
        <begin position="100"/>
        <end position="109"/>
    </location>
</feature>
<dbReference type="EMBL" id="JAJNCT010000005">
    <property type="protein sequence ID" value="MCD2164579.1"/>
    <property type="molecule type" value="Genomic_DNA"/>
</dbReference>
<dbReference type="GO" id="GO:0016989">
    <property type="term" value="F:sigma factor antagonist activity"/>
    <property type="evidence" value="ECO:0007669"/>
    <property type="project" value="TreeGrafter"/>
</dbReference>
<feature type="compositionally biased region" description="Pro residues" evidence="1">
    <location>
        <begin position="110"/>
        <end position="121"/>
    </location>
</feature>
<keyword evidence="5" id="KW-1185">Reference proteome</keyword>
<dbReference type="InterPro" id="IPR012373">
    <property type="entry name" value="Ferrdict_sens_TM"/>
</dbReference>
<dbReference type="Pfam" id="PF04773">
    <property type="entry name" value="FecR"/>
    <property type="match status" value="1"/>
</dbReference>
<dbReference type="InterPro" id="IPR032623">
    <property type="entry name" value="FecR_N"/>
</dbReference>
<dbReference type="InterPro" id="IPR006860">
    <property type="entry name" value="FecR"/>
</dbReference>
<organism evidence="4 5">
    <name type="scientific">Comamonas koreensis</name>
    <dbReference type="NCBI Taxonomy" id="160825"/>
    <lineage>
        <taxon>Bacteria</taxon>
        <taxon>Pseudomonadati</taxon>
        <taxon>Pseudomonadota</taxon>
        <taxon>Betaproteobacteria</taxon>
        <taxon>Burkholderiales</taxon>
        <taxon>Comamonadaceae</taxon>
        <taxon>Comamonas</taxon>
    </lineage>
</organism>
<comment type="caution">
    <text evidence="4">The sequence shown here is derived from an EMBL/GenBank/DDBJ whole genome shotgun (WGS) entry which is preliminary data.</text>
</comment>
<dbReference type="PANTHER" id="PTHR30273:SF2">
    <property type="entry name" value="PROTEIN FECR"/>
    <property type="match status" value="1"/>
</dbReference>
<dbReference type="Gene3D" id="2.60.120.1440">
    <property type="match status" value="1"/>
</dbReference>
<reference evidence="4 5" key="1">
    <citation type="submission" date="2021-11" db="EMBL/GenBank/DDBJ databases">
        <title>Genome sequence.</title>
        <authorList>
            <person name="Sun Q."/>
        </authorList>
    </citation>
    <scope>NUCLEOTIDE SEQUENCE [LARGE SCALE GENOMIC DNA]</scope>
    <source>
        <strain evidence="4 5">KCTC 12005</strain>
    </source>
</reference>
<evidence type="ECO:0000259" key="2">
    <source>
        <dbReference type="Pfam" id="PF04773"/>
    </source>
</evidence>
<feature type="domain" description="FecR N-terminal" evidence="3">
    <location>
        <begin position="38"/>
        <end position="75"/>
    </location>
</feature>
<name>A0AAW4XV03_9BURK</name>
<dbReference type="PIRSF" id="PIRSF018266">
    <property type="entry name" value="FecR"/>
    <property type="match status" value="1"/>
</dbReference>
<sequence length="375" mass="40001">MSRLSTSPAQASAPPFDEAAEARALQAFFGEQDAVELQAAQWHTRQEQGLDAGEQAELAQWLQASAEHAEAFARMDTGVARLRALPADAVAQWRASQAASQPAAAAASPQPAPAQPTPARPRPWLQALLPGPRGLAFCAVLLMALGLGWHQWMQPVYSAHYVVERGQRQSLQLPDGSTLELDADTDAQVHLYRHRREVQLAHGQAMFSVAPDASKPFEVQAGPARVAVVGTRFALRYRQDGIDAGQVRVEVQEGRVRVAATQTPASALLLTAGQSTQVAADGELAPVGSVPPDSVGLWRKGLLRFDHTPLALALQEMERYGPTGLVVRDPAVAALPIGGSYATAKPAEFAHMLTLVLPVRLVPSAGGRAEIVARH</sequence>
<feature type="region of interest" description="Disordered" evidence="1">
    <location>
        <begin position="100"/>
        <end position="123"/>
    </location>
</feature>
<accession>A0AAW4XV03</accession>
<dbReference type="PANTHER" id="PTHR30273">
    <property type="entry name" value="PERIPLASMIC SIGNAL SENSOR AND SIGMA FACTOR ACTIVATOR FECR-RELATED"/>
    <property type="match status" value="1"/>
</dbReference>
<evidence type="ECO:0000313" key="4">
    <source>
        <dbReference type="EMBL" id="MCD2164579.1"/>
    </source>
</evidence>
<gene>
    <name evidence="4" type="ORF">LPW39_05460</name>
</gene>
<feature type="domain" description="FecR protein" evidence="2">
    <location>
        <begin position="161"/>
        <end position="257"/>
    </location>
</feature>
<dbReference type="Pfam" id="PF16220">
    <property type="entry name" value="DUF4880"/>
    <property type="match status" value="1"/>
</dbReference>
<evidence type="ECO:0000256" key="1">
    <source>
        <dbReference type="SAM" id="MobiDB-lite"/>
    </source>
</evidence>
<evidence type="ECO:0000259" key="3">
    <source>
        <dbReference type="Pfam" id="PF16220"/>
    </source>
</evidence>
<protein>
    <submittedName>
        <fullName evidence="4">FecR domain-containing protein</fullName>
    </submittedName>
</protein>